<dbReference type="Gene3D" id="3.40.30.10">
    <property type="entry name" value="Glutaredoxin"/>
    <property type="match status" value="1"/>
</dbReference>
<dbReference type="GO" id="GO:0047134">
    <property type="term" value="F:protein-disulfide reductase [NAD(P)H] activity"/>
    <property type="evidence" value="ECO:0007669"/>
    <property type="project" value="InterPro"/>
</dbReference>
<evidence type="ECO:0000313" key="8">
    <source>
        <dbReference type="EMBL" id="CAL1537049.1"/>
    </source>
</evidence>
<reference evidence="8 9" key="1">
    <citation type="submission" date="2024-04" db="EMBL/GenBank/DDBJ databases">
        <authorList>
            <consortium name="Genoscope - CEA"/>
            <person name="William W."/>
        </authorList>
    </citation>
    <scope>NUCLEOTIDE SEQUENCE [LARGE SCALE GENOMIC DNA]</scope>
</reference>
<accession>A0AAV2HUA7</accession>
<comment type="caution">
    <text evidence="8">The sequence shown here is derived from an EMBL/GenBank/DDBJ whole genome shotgun (WGS) entry which is preliminary data.</text>
</comment>
<dbReference type="EMBL" id="CAXITT010000247">
    <property type="protein sequence ID" value="CAL1537049.1"/>
    <property type="molecule type" value="Genomic_DNA"/>
</dbReference>
<gene>
    <name evidence="8" type="ORF">GSLYS_00010962001</name>
</gene>
<dbReference type="GO" id="GO:0005829">
    <property type="term" value="C:cytosol"/>
    <property type="evidence" value="ECO:0007669"/>
    <property type="project" value="TreeGrafter"/>
</dbReference>
<comment type="similarity">
    <text evidence="2">Belongs to the thioredoxin family.</text>
</comment>
<dbReference type="CDD" id="cd02952">
    <property type="entry name" value="TRP14_like"/>
    <property type="match status" value="1"/>
</dbReference>
<evidence type="ECO:0000256" key="2">
    <source>
        <dbReference type="ARBA" id="ARBA00008987"/>
    </source>
</evidence>
<dbReference type="Proteomes" id="UP001497497">
    <property type="component" value="Unassembled WGS sequence"/>
</dbReference>
<proteinExistence type="inferred from homology"/>
<keyword evidence="6" id="KW-0676">Redox-active center</keyword>
<dbReference type="InterPro" id="IPR010357">
    <property type="entry name" value="TXNDC17_dom"/>
</dbReference>
<organism evidence="8 9">
    <name type="scientific">Lymnaea stagnalis</name>
    <name type="common">Great pond snail</name>
    <name type="synonym">Helix stagnalis</name>
    <dbReference type="NCBI Taxonomy" id="6523"/>
    <lineage>
        <taxon>Eukaryota</taxon>
        <taxon>Metazoa</taxon>
        <taxon>Spiralia</taxon>
        <taxon>Lophotrochozoa</taxon>
        <taxon>Mollusca</taxon>
        <taxon>Gastropoda</taxon>
        <taxon>Heterobranchia</taxon>
        <taxon>Euthyneura</taxon>
        <taxon>Panpulmonata</taxon>
        <taxon>Hygrophila</taxon>
        <taxon>Lymnaeoidea</taxon>
        <taxon>Lymnaeidae</taxon>
        <taxon>Lymnaea</taxon>
    </lineage>
</organism>
<evidence type="ECO:0000256" key="6">
    <source>
        <dbReference type="ARBA" id="ARBA00023284"/>
    </source>
</evidence>
<keyword evidence="5" id="KW-1015">Disulfide bond</keyword>
<evidence type="ECO:0000256" key="5">
    <source>
        <dbReference type="ARBA" id="ARBA00023157"/>
    </source>
</evidence>
<sequence length="123" mass="14009">MVRSITVEGYEALKKALTEVQGPVFILFSGSPDDSGVSWCPDCVKADPVIERNLDRAPEDSTLIHCLVGDRTFWKDPNNEFRKDPQFLVKCVPTLLKFGSPQKLEEEQCCKDDLIRMLFEEED</sequence>
<protein>
    <recommendedName>
        <fullName evidence="3">Thioredoxin domain-containing protein 17</fullName>
    </recommendedName>
</protein>
<keyword evidence="9" id="KW-1185">Reference proteome</keyword>
<dbReference type="Pfam" id="PF06110">
    <property type="entry name" value="TXD17-like_Trx"/>
    <property type="match status" value="1"/>
</dbReference>
<dbReference type="FunFam" id="3.40.30.10:FF:000124">
    <property type="entry name" value="Thioredoxin domain-containing 17"/>
    <property type="match status" value="1"/>
</dbReference>
<dbReference type="AlphaFoldDB" id="A0AAV2HUA7"/>
<dbReference type="PANTHER" id="PTHR12452:SF0">
    <property type="entry name" value="THIOREDOXIN DOMAIN-CONTAINING PROTEIN 17"/>
    <property type="match status" value="1"/>
</dbReference>
<evidence type="ECO:0000313" key="9">
    <source>
        <dbReference type="Proteomes" id="UP001497497"/>
    </source>
</evidence>
<comment type="subcellular location">
    <subcellularLocation>
        <location evidence="1">Cytoplasm</location>
    </subcellularLocation>
</comment>
<name>A0AAV2HUA7_LYMST</name>
<dbReference type="InterPro" id="IPR045108">
    <property type="entry name" value="TXNDC17-like"/>
</dbReference>
<evidence type="ECO:0000256" key="3">
    <source>
        <dbReference type="ARBA" id="ARBA00016949"/>
    </source>
</evidence>
<evidence type="ECO:0000256" key="4">
    <source>
        <dbReference type="ARBA" id="ARBA00022490"/>
    </source>
</evidence>
<keyword evidence="4" id="KW-0963">Cytoplasm</keyword>
<dbReference type="InterPro" id="IPR036249">
    <property type="entry name" value="Thioredoxin-like_sf"/>
</dbReference>
<dbReference type="SUPFAM" id="SSF52833">
    <property type="entry name" value="Thioredoxin-like"/>
    <property type="match status" value="1"/>
</dbReference>
<evidence type="ECO:0000259" key="7">
    <source>
        <dbReference type="Pfam" id="PF06110"/>
    </source>
</evidence>
<evidence type="ECO:0000256" key="1">
    <source>
        <dbReference type="ARBA" id="ARBA00004496"/>
    </source>
</evidence>
<dbReference type="PANTHER" id="PTHR12452">
    <property type="entry name" value="42-9-9 PROTEIN-RELATED"/>
    <property type="match status" value="1"/>
</dbReference>
<feature type="domain" description="Thioredoxin" evidence="7">
    <location>
        <begin position="7"/>
        <end position="121"/>
    </location>
</feature>